<protein>
    <submittedName>
        <fullName evidence="2">Uncharacterized protein</fullName>
    </submittedName>
</protein>
<evidence type="ECO:0000313" key="2">
    <source>
        <dbReference type="WBParaSite" id="nRc.2.0.1.t43049-RA"/>
    </source>
</evidence>
<keyword evidence="1" id="KW-1185">Reference proteome</keyword>
<dbReference type="AlphaFoldDB" id="A0A915KX55"/>
<proteinExistence type="predicted"/>
<name>A0A915KX55_ROMCU</name>
<dbReference type="WBParaSite" id="nRc.2.0.1.t43049-RA">
    <property type="protein sequence ID" value="nRc.2.0.1.t43049-RA"/>
    <property type="gene ID" value="nRc.2.0.1.g43049"/>
</dbReference>
<dbReference type="Proteomes" id="UP000887565">
    <property type="component" value="Unplaced"/>
</dbReference>
<evidence type="ECO:0000313" key="1">
    <source>
        <dbReference type="Proteomes" id="UP000887565"/>
    </source>
</evidence>
<sequence length="84" mass="9460">MEESSGFTNIWGDGPIPCLQAYSTPQRFLAKLIFQLPKSNEATYDFDGLNEEPVKILEIDLYIAKTRKEGPKVTGIQISLKELL</sequence>
<accession>A0A915KX55</accession>
<organism evidence="1 2">
    <name type="scientific">Romanomermis culicivorax</name>
    <name type="common">Nematode worm</name>
    <dbReference type="NCBI Taxonomy" id="13658"/>
    <lineage>
        <taxon>Eukaryota</taxon>
        <taxon>Metazoa</taxon>
        <taxon>Ecdysozoa</taxon>
        <taxon>Nematoda</taxon>
        <taxon>Enoplea</taxon>
        <taxon>Dorylaimia</taxon>
        <taxon>Mermithida</taxon>
        <taxon>Mermithoidea</taxon>
        <taxon>Mermithidae</taxon>
        <taxon>Romanomermis</taxon>
    </lineage>
</organism>
<reference evidence="2" key="1">
    <citation type="submission" date="2022-11" db="UniProtKB">
        <authorList>
            <consortium name="WormBaseParasite"/>
        </authorList>
    </citation>
    <scope>IDENTIFICATION</scope>
</reference>